<feature type="compositionally biased region" description="Basic and acidic residues" evidence="1">
    <location>
        <begin position="151"/>
        <end position="168"/>
    </location>
</feature>
<accession>A0A8J1TGY0</accession>
<feature type="compositionally biased region" description="Basic and acidic residues" evidence="1">
    <location>
        <begin position="189"/>
        <end position="199"/>
    </location>
</feature>
<feature type="region of interest" description="Disordered" evidence="1">
    <location>
        <begin position="41"/>
        <end position="268"/>
    </location>
</feature>
<dbReference type="Proteomes" id="UP000749559">
    <property type="component" value="Unassembled WGS sequence"/>
</dbReference>
<reference evidence="2" key="1">
    <citation type="submission" date="2022-03" db="EMBL/GenBank/DDBJ databases">
        <authorList>
            <person name="Martin C."/>
        </authorList>
    </citation>
    <scope>NUCLEOTIDE SEQUENCE</scope>
</reference>
<sequence length="268" mass="30025">MAINMKNLSMMSQDDIAYVRSRQTQDFRQKKFIEFLSPEAQQAMTETIEEMSETGRREKEFKDRSLDDITEETESRAGSSKSRNENLKSGKRKRGESQEGVVLSGNGKLKSDTKNDSVDIIIDINLNEKDDDTEKAKSTEQKVDDDNEANIDEKDKSEQSNQDTKEADNISLKTENNGDDSENIVSQVEGEKGEVKDNTGDSENNTGNDENNTQSIANVKDSETIVEETATEPNDQMEEDNSEENKESPTGENDAEPKNDNTKDTVAE</sequence>
<feature type="compositionally biased region" description="Polar residues" evidence="1">
    <location>
        <begin position="201"/>
        <end position="217"/>
    </location>
</feature>
<name>A0A8J1TGY0_OWEFU</name>
<gene>
    <name evidence="2" type="ORF">OFUS_LOCUS3980</name>
</gene>
<evidence type="ECO:0000313" key="3">
    <source>
        <dbReference type="Proteomes" id="UP000749559"/>
    </source>
</evidence>
<comment type="caution">
    <text evidence="2">The sequence shown here is derived from an EMBL/GenBank/DDBJ whole genome shotgun (WGS) entry which is preliminary data.</text>
</comment>
<feature type="compositionally biased region" description="Basic and acidic residues" evidence="1">
    <location>
        <begin position="53"/>
        <end position="67"/>
    </location>
</feature>
<protein>
    <submittedName>
        <fullName evidence="2">Uncharacterized protein</fullName>
    </submittedName>
</protein>
<feature type="compositionally biased region" description="Acidic residues" evidence="1">
    <location>
        <begin position="224"/>
        <end position="242"/>
    </location>
</feature>
<keyword evidence="3" id="KW-1185">Reference proteome</keyword>
<feature type="compositionally biased region" description="Basic and acidic residues" evidence="1">
    <location>
        <begin position="126"/>
        <end position="144"/>
    </location>
</feature>
<feature type="compositionally biased region" description="Basic and acidic residues" evidence="1">
    <location>
        <begin position="243"/>
        <end position="268"/>
    </location>
</feature>
<evidence type="ECO:0000313" key="2">
    <source>
        <dbReference type="EMBL" id="CAH1776849.1"/>
    </source>
</evidence>
<organism evidence="2 3">
    <name type="scientific">Owenia fusiformis</name>
    <name type="common">Polychaete worm</name>
    <dbReference type="NCBI Taxonomy" id="6347"/>
    <lineage>
        <taxon>Eukaryota</taxon>
        <taxon>Metazoa</taxon>
        <taxon>Spiralia</taxon>
        <taxon>Lophotrochozoa</taxon>
        <taxon>Annelida</taxon>
        <taxon>Polychaeta</taxon>
        <taxon>Sedentaria</taxon>
        <taxon>Canalipalpata</taxon>
        <taxon>Sabellida</taxon>
        <taxon>Oweniida</taxon>
        <taxon>Oweniidae</taxon>
        <taxon>Owenia</taxon>
    </lineage>
</organism>
<evidence type="ECO:0000256" key="1">
    <source>
        <dbReference type="SAM" id="MobiDB-lite"/>
    </source>
</evidence>
<dbReference type="EMBL" id="CAIIXF020000002">
    <property type="protein sequence ID" value="CAH1776849.1"/>
    <property type="molecule type" value="Genomic_DNA"/>
</dbReference>
<proteinExistence type="predicted"/>
<dbReference type="AlphaFoldDB" id="A0A8J1TGY0"/>